<keyword evidence="2" id="KW-0812">Transmembrane</keyword>
<evidence type="ECO:0000256" key="2">
    <source>
        <dbReference type="SAM" id="Phobius"/>
    </source>
</evidence>
<keyword evidence="2" id="KW-1133">Transmembrane helix</keyword>
<dbReference type="CDD" id="cd06661">
    <property type="entry name" value="GGCT_like"/>
    <property type="match status" value="1"/>
</dbReference>
<evidence type="ECO:0000313" key="4">
    <source>
        <dbReference type="Proteomes" id="UP000290365"/>
    </source>
</evidence>
<feature type="transmembrane region" description="Helical" evidence="2">
    <location>
        <begin position="382"/>
        <end position="402"/>
    </location>
</feature>
<feature type="compositionally biased region" description="Polar residues" evidence="1">
    <location>
        <begin position="52"/>
        <end position="64"/>
    </location>
</feature>
<dbReference type="EMBL" id="CP035758">
    <property type="protein sequence ID" value="QBD79223.1"/>
    <property type="molecule type" value="Genomic_DNA"/>
</dbReference>
<evidence type="ECO:0000313" key="3">
    <source>
        <dbReference type="EMBL" id="QBD79223.1"/>
    </source>
</evidence>
<dbReference type="Gene3D" id="3.10.490.10">
    <property type="entry name" value="Gamma-glutamyl cyclotransferase-like"/>
    <property type="match status" value="1"/>
</dbReference>
<keyword evidence="4" id="KW-1185">Reference proteome</keyword>
<feature type="transmembrane region" description="Helical" evidence="2">
    <location>
        <begin position="342"/>
        <end position="362"/>
    </location>
</feature>
<reference evidence="3 4" key="1">
    <citation type="submission" date="2019-01" db="EMBL/GenBank/DDBJ databases">
        <title>Ktedonosporobacter rubrisoli SCAWS-G2.</title>
        <authorList>
            <person name="Huang Y."/>
            <person name="Yan B."/>
        </authorList>
    </citation>
    <scope>NUCLEOTIDE SEQUENCE [LARGE SCALE GENOMIC DNA]</scope>
    <source>
        <strain evidence="3 4">SCAWS-G2</strain>
    </source>
</reference>
<name>A0A4P6JV39_KTERU</name>
<feature type="region of interest" description="Disordered" evidence="1">
    <location>
        <begin position="1"/>
        <end position="105"/>
    </location>
</feature>
<feature type="compositionally biased region" description="Low complexity" evidence="1">
    <location>
        <begin position="96"/>
        <end position="105"/>
    </location>
</feature>
<gene>
    <name evidence="3" type="ORF">EPA93_25870</name>
</gene>
<dbReference type="OrthoDB" id="141582at2"/>
<proteinExistence type="predicted"/>
<keyword evidence="2" id="KW-0472">Membrane</keyword>
<dbReference type="InterPro" id="IPR013024">
    <property type="entry name" value="GGCT-like"/>
</dbReference>
<feature type="compositionally biased region" description="Basic and acidic residues" evidence="1">
    <location>
        <begin position="1"/>
        <end position="29"/>
    </location>
</feature>
<organism evidence="3 4">
    <name type="scientific">Ktedonosporobacter rubrisoli</name>
    <dbReference type="NCBI Taxonomy" id="2509675"/>
    <lineage>
        <taxon>Bacteria</taxon>
        <taxon>Bacillati</taxon>
        <taxon>Chloroflexota</taxon>
        <taxon>Ktedonobacteria</taxon>
        <taxon>Ktedonobacterales</taxon>
        <taxon>Ktedonosporobacteraceae</taxon>
        <taxon>Ktedonosporobacter</taxon>
    </lineage>
</organism>
<protein>
    <submittedName>
        <fullName evidence="3">Gamma-glutamylcyclotransferase</fullName>
    </submittedName>
</protein>
<dbReference type="AlphaFoldDB" id="A0A4P6JV39"/>
<feature type="transmembrane region" description="Helical" evidence="2">
    <location>
        <begin position="423"/>
        <end position="443"/>
    </location>
</feature>
<keyword evidence="3" id="KW-0808">Transferase</keyword>
<dbReference type="Proteomes" id="UP000290365">
    <property type="component" value="Chromosome"/>
</dbReference>
<feature type="compositionally biased region" description="Pro residues" evidence="1">
    <location>
        <begin position="67"/>
        <end position="80"/>
    </location>
</feature>
<evidence type="ECO:0000256" key="1">
    <source>
        <dbReference type="SAM" id="MobiDB-lite"/>
    </source>
</evidence>
<dbReference type="RefSeq" id="WP_129890276.1">
    <property type="nucleotide sequence ID" value="NZ_CP035758.1"/>
</dbReference>
<feature type="transmembrane region" description="Helical" evidence="2">
    <location>
        <begin position="449"/>
        <end position="470"/>
    </location>
</feature>
<dbReference type="GO" id="GO:0016740">
    <property type="term" value="F:transferase activity"/>
    <property type="evidence" value="ECO:0007669"/>
    <property type="project" value="UniProtKB-KW"/>
</dbReference>
<dbReference type="KEGG" id="kbs:EPA93_25870"/>
<sequence>MEIDQKQHCQLDGESSKELEMPSDQETKEVVPGVPIIRSNTPRPISFEAMMSTESQQGQNSDTATLPPFPAKAPSAPPLPEEMGEREGDEAATNATSISSLTKSRSSTEETQEFLWLFEYGLEMDSTILNSPERLDGLALLYGPAVLKGYAIVLGDVGLYSGSSGNWAIATIVPSSEAEAEVWGVLYRIPRRLLERVGNEPSLLDSVHAATSQGLFKRVQVVVRETYRDREVQCVAYMATEATRQKLYPLSGMHSSSDALFIQHLNTIAKKQKLPESYLSKYMLSGAPVAYPAISRGGEFPPSSPYAEHNTEPLPAWKERTEETQALGSEREELQRPIQNRWLVVFSSYLALVLLLVLAFAVLQGLGFGSSILTAHFMPLGVPWLVLVYGLLGGCISSIITLERSHLINPPIFVIITWFTRPYIGAALALLTYLFLTSGFFMLDSNDNGHRALFLLAGALAGLCEGWIFIRRK</sequence>
<accession>A0A4P6JV39</accession>